<comment type="caution">
    <text evidence="1">The sequence shown here is derived from an EMBL/GenBank/DDBJ whole genome shotgun (WGS) entry which is preliminary data.</text>
</comment>
<reference evidence="1 2" key="1">
    <citation type="journal article" date="2014" name="Agronomy (Basel)">
        <title>A Draft Genome Sequence for Ensete ventricosum, the Drought-Tolerant Tree Against Hunger.</title>
        <authorList>
            <person name="Harrison J."/>
            <person name="Moore K.A."/>
            <person name="Paszkiewicz K."/>
            <person name="Jones T."/>
            <person name="Grant M."/>
            <person name="Ambacheew D."/>
            <person name="Muzemil S."/>
            <person name="Studholme D.J."/>
        </authorList>
    </citation>
    <scope>NUCLEOTIDE SEQUENCE [LARGE SCALE GENOMIC DNA]</scope>
</reference>
<accession>A0A426XDA1</accession>
<organism evidence="1 2">
    <name type="scientific">Ensete ventricosum</name>
    <name type="common">Abyssinian banana</name>
    <name type="synonym">Musa ensete</name>
    <dbReference type="NCBI Taxonomy" id="4639"/>
    <lineage>
        <taxon>Eukaryota</taxon>
        <taxon>Viridiplantae</taxon>
        <taxon>Streptophyta</taxon>
        <taxon>Embryophyta</taxon>
        <taxon>Tracheophyta</taxon>
        <taxon>Spermatophyta</taxon>
        <taxon>Magnoliopsida</taxon>
        <taxon>Liliopsida</taxon>
        <taxon>Zingiberales</taxon>
        <taxon>Musaceae</taxon>
        <taxon>Ensete</taxon>
    </lineage>
</organism>
<dbReference type="Proteomes" id="UP000287651">
    <property type="component" value="Unassembled WGS sequence"/>
</dbReference>
<gene>
    <name evidence="1" type="ORF">B296_00009465</name>
</gene>
<sequence>MGQDQAWASGRGLDDAVRLRREFARRFAEGIRKLARNTPGDCRKKIVRLVARMPEAIGLAGLVRFLSLACEKESEKCKSLVFTQRR</sequence>
<proteinExistence type="predicted"/>
<dbReference type="AlphaFoldDB" id="A0A426XDA1"/>
<evidence type="ECO:0000313" key="2">
    <source>
        <dbReference type="Proteomes" id="UP000287651"/>
    </source>
</evidence>
<evidence type="ECO:0000313" key="1">
    <source>
        <dbReference type="EMBL" id="RRT37463.1"/>
    </source>
</evidence>
<dbReference type="EMBL" id="AMZH03022264">
    <property type="protein sequence ID" value="RRT37463.1"/>
    <property type="molecule type" value="Genomic_DNA"/>
</dbReference>
<name>A0A426XDA1_ENSVE</name>
<protein>
    <submittedName>
        <fullName evidence="1">Uncharacterized protein</fullName>
    </submittedName>
</protein>